<dbReference type="EMBL" id="KN837330">
    <property type="protein sequence ID" value="KIJ27613.1"/>
    <property type="molecule type" value="Genomic_DNA"/>
</dbReference>
<evidence type="ECO:0000313" key="2">
    <source>
        <dbReference type="Proteomes" id="UP000054279"/>
    </source>
</evidence>
<reference evidence="1 2" key="1">
    <citation type="submission" date="2014-06" db="EMBL/GenBank/DDBJ databases">
        <title>Evolutionary Origins and Diversification of the Mycorrhizal Mutualists.</title>
        <authorList>
            <consortium name="DOE Joint Genome Institute"/>
            <consortium name="Mycorrhizal Genomics Consortium"/>
            <person name="Kohler A."/>
            <person name="Kuo A."/>
            <person name="Nagy L.G."/>
            <person name="Floudas D."/>
            <person name="Copeland A."/>
            <person name="Barry K.W."/>
            <person name="Cichocki N."/>
            <person name="Veneault-Fourrey C."/>
            <person name="LaButti K."/>
            <person name="Lindquist E.A."/>
            <person name="Lipzen A."/>
            <person name="Lundell T."/>
            <person name="Morin E."/>
            <person name="Murat C."/>
            <person name="Riley R."/>
            <person name="Ohm R."/>
            <person name="Sun H."/>
            <person name="Tunlid A."/>
            <person name="Henrissat B."/>
            <person name="Grigoriev I.V."/>
            <person name="Hibbett D.S."/>
            <person name="Martin F."/>
        </authorList>
    </citation>
    <scope>NUCLEOTIDE SEQUENCE [LARGE SCALE GENOMIC DNA]</scope>
    <source>
        <strain evidence="1 2">SS14</strain>
    </source>
</reference>
<keyword evidence="2" id="KW-1185">Reference proteome</keyword>
<accession>A0A0C9TEB0</accession>
<gene>
    <name evidence="1" type="ORF">M422DRAFT_54976</name>
</gene>
<name>A0A0C9TEB0_SPHS4</name>
<dbReference type="HOGENOM" id="CLU_1166476_0_0_1"/>
<protein>
    <submittedName>
        <fullName evidence="1">Uncharacterized protein</fullName>
    </submittedName>
</protein>
<evidence type="ECO:0000313" key="1">
    <source>
        <dbReference type="EMBL" id="KIJ27613.1"/>
    </source>
</evidence>
<proteinExistence type="predicted"/>
<sequence length="238" mass="26821">MPTALGFTVHIHVNGQPLPETHIEQTSDGRKITCRIPCQPGKKFDIRVSNPTNNNSYALLYELDDIAHDERILKPGPVNDTSRGWNRSKLSYCPYKWAETPQRFLKHNPDKGSLNVGKFFVMIFPMKPKYFLEEDKFFGKPFSTRYLPQSGERDLTHYVALGDQVDNVVHPTRADDEMGVISGFYCAKAGCPHLAFHFEYFHNIPSSKFLISCNDLDVLKAPAGNPSVPGTGGSRFDN</sequence>
<dbReference type="OrthoDB" id="3364132at2759"/>
<dbReference type="AlphaFoldDB" id="A0A0C9TEB0"/>
<dbReference type="Proteomes" id="UP000054279">
    <property type="component" value="Unassembled WGS sequence"/>
</dbReference>
<organism evidence="1 2">
    <name type="scientific">Sphaerobolus stellatus (strain SS14)</name>
    <dbReference type="NCBI Taxonomy" id="990650"/>
    <lineage>
        <taxon>Eukaryota</taxon>
        <taxon>Fungi</taxon>
        <taxon>Dikarya</taxon>
        <taxon>Basidiomycota</taxon>
        <taxon>Agaricomycotina</taxon>
        <taxon>Agaricomycetes</taxon>
        <taxon>Phallomycetidae</taxon>
        <taxon>Geastrales</taxon>
        <taxon>Sphaerobolaceae</taxon>
        <taxon>Sphaerobolus</taxon>
    </lineage>
</organism>